<name>A0A8S2G497_9BILA</name>
<dbReference type="SUPFAM" id="SSF54495">
    <property type="entry name" value="UBC-like"/>
    <property type="match status" value="1"/>
</dbReference>
<feature type="domain" description="UBC core" evidence="1">
    <location>
        <begin position="1"/>
        <end position="128"/>
    </location>
</feature>
<dbReference type="Gene3D" id="3.10.110.10">
    <property type="entry name" value="Ubiquitin Conjugating Enzyme"/>
    <property type="match status" value="1"/>
</dbReference>
<dbReference type="PROSITE" id="PS50127">
    <property type="entry name" value="UBC_2"/>
    <property type="match status" value="1"/>
</dbReference>
<organism evidence="2 4">
    <name type="scientific">Didymodactylos carnosus</name>
    <dbReference type="NCBI Taxonomy" id="1234261"/>
    <lineage>
        <taxon>Eukaryota</taxon>
        <taxon>Metazoa</taxon>
        <taxon>Spiralia</taxon>
        <taxon>Gnathifera</taxon>
        <taxon>Rotifera</taxon>
        <taxon>Eurotatoria</taxon>
        <taxon>Bdelloidea</taxon>
        <taxon>Philodinida</taxon>
        <taxon>Philodinidae</taxon>
        <taxon>Didymodactylos</taxon>
    </lineage>
</organism>
<dbReference type="CDD" id="cd23814">
    <property type="entry name" value="UEV_AKTIP"/>
    <property type="match status" value="1"/>
</dbReference>
<dbReference type="Proteomes" id="UP000677228">
    <property type="component" value="Unassembled WGS sequence"/>
</dbReference>
<protein>
    <recommendedName>
        <fullName evidence="1">UBC core domain-containing protein</fullName>
    </recommendedName>
</protein>
<evidence type="ECO:0000313" key="2">
    <source>
        <dbReference type="EMBL" id="CAF1626516.1"/>
    </source>
</evidence>
<dbReference type="Proteomes" id="UP000682733">
    <property type="component" value="Unassembled WGS sequence"/>
</dbReference>
<dbReference type="SMART" id="SM00212">
    <property type="entry name" value="UBCc"/>
    <property type="match status" value="1"/>
</dbReference>
<accession>A0A8S2G497</accession>
<dbReference type="EMBL" id="CAJOBA010082751">
    <property type="protein sequence ID" value="CAF4449489.1"/>
    <property type="molecule type" value="Genomic_DNA"/>
</dbReference>
<feature type="non-terminal residue" evidence="2">
    <location>
        <position position="1"/>
    </location>
</feature>
<evidence type="ECO:0000259" key="1">
    <source>
        <dbReference type="PROSITE" id="PS50127"/>
    </source>
</evidence>
<dbReference type="InterPro" id="IPR016135">
    <property type="entry name" value="UBQ-conjugating_enzyme/RWD"/>
</dbReference>
<gene>
    <name evidence="2" type="ORF">OVA965_LOCUS43478</name>
    <name evidence="3" type="ORF">TMI583_LOCUS45759</name>
</gene>
<evidence type="ECO:0000313" key="4">
    <source>
        <dbReference type="Proteomes" id="UP000677228"/>
    </source>
</evidence>
<sequence length="128" mass="14683">ALDYAVQAEYNLLQKQLVPGCICIPSAATNLTWFGVHFVSQGPYQAGIFRFVITIPDNFPNGDCPRVTFTPSFYHPLVNIDNGELDVKRYFPVWKRNDHHIYQILRCIRRIFQKIETNNPSNAEAAIL</sequence>
<dbReference type="AlphaFoldDB" id="A0A8S2G497"/>
<reference evidence="2" key="1">
    <citation type="submission" date="2021-02" db="EMBL/GenBank/DDBJ databases">
        <authorList>
            <person name="Nowell W R."/>
        </authorList>
    </citation>
    <scope>NUCLEOTIDE SEQUENCE</scope>
</reference>
<comment type="caution">
    <text evidence="2">The sequence shown here is derived from an EMBL/GenBank/DDBJ whole genome shotgun (WGS) entry which is preliminary data.</text>
</comment>
<dbReference type="InterPro" id="IPR000608">
    <property type="entry name" value="UBC"/>
</dbReference>
<dbReference type="Pfam" id="PF00179">
    <property type="entry name" value="UQ_con"/>
    <property type="match status" value="1"/>
</dbReference>
<dbReference type="EMBL" id="CAJNOK010057495">
    <property type="protein sequence ID" value="CAF1626516.1"/>
    <property type="molecule type" value="Genomic_DNA"/>
</dbReference>
<proteinExistence type="predicted"/>
<evidence type="ECO:0000313" key="3">
    <source>
        <dbReference type="EMBL" id="CAF4449489.1"/>
    </source>
</evidence>